<reference evidence="8" key="1">
    <citation type="submission" date="2017-01" db="EMBL/GenBank/DDBJ databases">
        <authorList>
            <person name="Varghese N."/>
            <person name="Submissions S."/>
        </authorList>
    </citation>
    <scope>NUCLEOTIDE SEQUENCE [LARGE SCALE GENOMIC DNA]</scope>
    <source>
        <strain evidence="8">DSM 7027</strain>
    </source>
</reference>
<gene>
    <name evidence="7" type="ORF">SAMN05421647_103403</name>
</gene>
<keyword evidence="1" id="KW-0479">Metal-binding</keyword>
<accession>A0A1N6RLI9</accession>
<evidence type="ECO:0000256" key="1">
    <source>
        <dbReference type="ARBA" id="ARBA00022723"/>
    </source>
</evidence>
<evidence type="ECO:0000256" key="4">
    <source>
        <dbReference type="PROSITE-ProRule" id="PRU00510"/>
    </source>
</evidence>
<evidence type="ECO:0000256" key="5">
    <source>
        <dbReference type="SAM" id="Coils"/>
    </source>
</evidence>
<feature type="coiled-coil region" evidence="5">
    <location>
        <begin position="7"/>
        <end position="48"/>
    </location>
</feature>
<evidence type="ECO:0000259" key="6">
    <source>
        <dbReference type="Pfam" id="PF01258"/>
    </source>
</evidence>
<evidence type="ECO:0000256" key="3">
    <source>
        <dbReference type="ARBA" id="ARBA00022833"/>
    </source>
</evidence>
<organism evidence="7 8">
    <name type="scientific">Marinobacterium stanieri</name>
    <dbReference type="NCBI Taxonomy" id="49186"/>
    <lineage>
        <taxon>Bacteria</taxon>
        <taxon>Pseudomonadati</taxon>
        <taxon>Pseudomonadota</taxon>
        <taxon>Gammaproteobacteria</taxon>
        <taxon>Oceanospirillales</taxon>
        <taxon>Oceanospirillaceae</taxon>
        <taxon>Marinobacterium</taxon>
    </lineage>
</organism>
<dbReference type="PANTHER" id="PTHR33823:SF4">
    <property type="entry name" value="GENERAL STRESS PROTEIN 16O"/>
    <property type="match status" value="1"/>
</dbReference>
<dbReference type="Gene3D" id="1.20.120.910">
    <property type="entry name" value="DksA, coiled-coil domain"/>
    <property type="match status" value="1"/>
</dbReference>
<feature type="zinc finger region" description="dksA C4-type" evidence="4">
    <location>
        <begin position="92"/>
        <end position="116"/>
    </location>
</feature>
<dbReference type="SUPFAM" id="SSF57716">
    <property type="entry name" value="Glucocorticoid receptor-like (DNA-binding domain)"/>
    <property type="match status" value="1"/>
</dbReference>
<dbReference type="RefSeq" id="WP_076462535.1">
    <property type="nucleotide sequence ID" value="NZ_FTMN01000003.1"/>
</dbReference>
<dbReference type="Pfam" id="PF01258">
    <property type="entry name" value="zf-dskA_traR"/>
    <property type="match status" value="1"/>
</dbReference>
<dbReference type="InterPro" id="IPR000962">
    <property type="entry name" value="Znf_DskA_TraR"/>
</dbReference>
<dbReference type="EMBL" id="FTMN01000003">
    <property type="protein sequence ID" value="SIQ29659.1"/>
    <property type="molecule type" value="Genomic_DNA"/>
</dbReference>
<proteinExistence type="predicted"/>
<evidence type="ECO:0000313" key="8">
    <source>
        <dbReference type="Proteomes" id="UP000186895"/>
    </source>
</evidence>
<keyword evidence="8" id="KW-1185">Reference proteome</keyword>
<keyword evidence="5" id="KW-0175">Coiled coil</keyword>
<feature type="domain" description="Zinc finger DksA/TraR C4-type" evidence="6">
    <location>
        <begin position="89"/>
        <end position="117"/>
    </location>
</feature>
<name>A0A1N6RLI9_9GAMM</name>
<dbReference type="Proteomes" id="UP000186895">
    <property type="component" value="Unassembled WGS sequence"/>
</dbReference>
<dbReference type="GO" id="GO:0008270">
    <property type="term" value="F:zinc ion binding"/>
    <property type="evidence" value="ECO:0007669"/>
    <property type="project" value="UniProtKB-KW"/>
</dbReference>
<keyword evidence="2" id="KW-0863">Zinc-finger</keyword>
<dbReference type="PROSITE" id="PS51128">
    <property type="entry name" value="ZF_DKSA_2"/>
    <property type="match status" value="1"/>
</dbReference>
<keyword evidence="3" id="KW-0862">Zinc</keyword>
<protein>
    <submittedName>
        <fullName evidence="7">Transcriptional regulator, TraR/DksA family</fullName>
    </submittedName>
</protein>
<sequence>MSALLSHDELEGIALELRELLDSLHEELADELHTIEHARHQLQQARARQSDREAALELAQRLNLEHLREHLDTIAACNEALQRISRGHYGRCTRCGEAIELNLLRADPLTHRCMACQS</sequence>
<evidence type="ECO:0000313" key="7">
    <source>
        <dbReference type="EMBL" id="SIQ29659.1"/>
    </source>
</evidence>
<evidence type="ECO:0000256" key="2">
    <source>
        <dbReference type="ARBA" id="ARBA00022771"/>
    </source>
</evidence>
<dbReference type="AlphaFoldDB" id="A0A1N6RLI9"/>
<dbReference type="STRING" id="49186.SAMN05421647_103403"/>
<dbReference type="PANTHER" id="PTHR33823">
    <property type="entry name" value="RNA POLYMERASE-BINDING TRANSCRIPTION FACTOR DKSA-RELATED"/>
    <property type="match status" value="1"/>
</dbReference>